<organism evidence="2 3">
    <name type="scientific">Manganibacter manganicus</name>
    <dbReference type="NCBI Taxonomy" id="1873176"/>
    <lineage>
        <taxon>Bacteria</taxon>
        <taxon>Pseudomonadati</taxon>
        <taxon>Pseudomonadota</taxon>
        <taxon>Alphaproteobacteria</taxon>
        <taxon>Hyphomicrobiales</taxon>
        <taxon>Phyllobacteriaceae</taxon>
        <taxon>Manganibacter</taxon>
    </lineage>
</organism>
<name>A0A1V8RQY3_9HYPH</name>
<comment type="caution">
    <text evidence="2">The sequence shown here is derived from an EMBL/GenBank/DDBJ whole genome shotgun (WGS) entry which is preliminary data.</text>
</comment>
<feature type="region of interest" description="Disordered" evidence="1">
    <location>
        <begin position="196"/>
        <end position="228"/>
    </location>
</feature>
<evidence type="ECO:0008006" key="4">
    <source>
        <dbReference type="Google" id="ProtNLM"/>
    </source>
</evidence>
<reference evidence="2 3" key="1">
    <citation type="journal article" date="2016" name="Int. J. Syst. Evol. Microbiol.">
        <title>Pseudaminobacter manganicus sp. nov., isolated from sludge of a manganese mine.</title>
        <authorList>
            <person name="Li J."/>
            <person name="Huang J."/>
            <person name="Liao S."/>
            <person name="Wang G."/>
        </authorList>
    </citation>
    <scope>NUCLEOTIDE SEQUENCE [LARGE SCALE GENOMIC DNA]</scope>
    <source>
        <strain evidence="2 3">JH-7</strain>
    </source>
</reference>
<gene>
    <name evidence="2" type="ORF">BFN67_17590</name>
</gene>
<protein>
    <recommendedName>
        <fullName evidence="4">Terminase small subunit</fullName>
    </recommendedName>
</protein>
<sequence length="228" mass="26448">MSDLDDLLGDEPPRRRRGRPTKAEAEARLQQQMGTDLPHYTEFRRPVGVTFLANICGKQPKQIQKRLEKCPVDSWQAHGRGQVPYYDFLTAMAYLIPPQGSIEDWLAQQNQASLPPIVSKAYWEMTNARIRALTSAGQLWHDEDVLMTFARVSLLIRQESKMWIEDMPGRQNLNDEQYNFLVDRVNDMNAQIREKLEKFPREHQTNAHSREIEKELEGTDARPTVSDE</sequence>
<dbReference type="RefSeq" id="WP_080919694.1">
    <property type="nucleotide sequence ID" value="NZ_MDET01000014.1"/>
</dbReference>
<keyword evidence="3" id="KW-1185">Reference proteome</keyword>
<dbReference type="EMBL" id="MDET01000014">
    <property type="protein sequence ID" value="OQM75587.1"/>
    <property type="molecule type" value="Genomic_DNA"/>
</dbReference>
<evidence type="ECO:0000313" key="3">
    <source>
        <dbReference type="Proteomes" id="UP000191905"/>
    </source>
</evidence>
<proteinExistence type="predicted"/>
<feature type="region of interest" description="Disordered" evidence="1">
    <location>
        <begin position="1"/>
        <end position="24"/>
    </location>
</feature>
<evidence type="ECO:0000313" key="2">
    <source>
        <dbReference type="EMBL" id="OQM75587.1"/>
    </source>
</evidence>
<feature type="compositionally biased region" description="Basic and acidic residues" evidence="1">
    <location>
        <begin position="196"/>
        <end position="220"/>
    </location>
</feature>
<dbReference type="AlphaFoldDB" id="A0A1V8RQY3"/>
<dbReference type="STRING" id="1873176.BFN67_17590"/>
<dbReference type="OrthoDB" id="8480137at2"/>
<dbReference type="Proteomes" id="UP000191905">
    <property type="component" value="Unassembled WGS sequence"/>
</dbReference>
<accession>A0A1V8RQY3</accession>
<evidence type="ECO:0000256" key="1">
    <source>
        <dbReference type="SAM" id="MobiDB-lite"/>
    </source>
</evidence>